<evidence type="ECO:0000256" key="1">
    <source>
        <dbReference type="SAM" id="MobiDB-lite"/>
    </source>
</evidence>
<reference evidence="4" key="1">
    <citation type="submission" date="2019-08" db="EMBL/GenBank/DDBJ databases">
        <authorList>
            <person name="Kucharzyk K."/>
            <person name="Murdoch R.W."/>
            <person name="Higgins S."/>
            <person name="Loffler F."/>
        </authorList>
    </citation>
    <scope>NUCLEOTIDE SEQUENCE</scope>
</reference>
<organism evidence="4">
    <name type="scientific">bioreactor metagenome</name>
    <dbReference type="NCBI Taxonomy" id="1076179"/>
    <lineage>
        <taxon>unclassified sequences</taxon>
        <taxon>metagenomes</taxon>
        <taxon>ecological metagenomes</taxon>
    </lineage>
</organism>
<dbReference type="InterPro" id="IPR004845">
    <property type="entry name" value="T2SS_GspD_CS"/>
</dbReference>
<evidence type="ECO:0000259" key="3">
    <source>
        <dbReference type="Pfam" id="PF13629"/>
    </source>
</evidence>
<gene>
    <name evidence="4" type="ORF">SDC9_84343</name>
</gene>
<dbReference type="PANTHER" id="PTHR30332">
    <property type="entry name" value="PROBABLE GENERAL SECRETION PATHWAY PROTEIN D"/>
    <property type="match status" value="1"/>
</dbReference>
<dbReference type="PROSITE" id="PS00875">
    <property type="entry name" value="T2SP_D"/>
    <property type="match status" value="1"/>
</dbReference>
<sequence>MNKRRFIFGMILWLCMLIVANPATAFGQNYEVAVNQSQVLNIEGVKRVAIANPAIADVLVVSDSELLLVGKAPGVTSLQVWTDRVPSVYSVHVSGPEFYIGKQVKIEAKIVEIDRGKIKNLGIKWGNNLTSPGSFAFGQGITNSEVGKLWSNFGSYADIQAQLDLLIQDNYAKMLSQPNMITLSGTKANILVGGQMPVPVSNDNGQITVEWKDYGIKLEIEPSVNASESIYTKVKAEVSAIDWNSNHKIYISTTGMAIPPLTMRKADSTIVLASGQTMAIGGLIASEMSKDVQKIPLLGDIPILGNLFKSTSFNRNETELLIFITPTIVDPYEYVPNSTTEMKNEIKKDPWGDANHDKQNKGSGS</sequence>
<dbReference type="InterPro" id="IPR032789">
    <property type="entry name" value="T2SS-T3SS_pil_N"/>
</dbReference>
<name>A0A644ZIW8_9ZZZZ</name>
<comment type="caution">
    <text evidence="4">The sequence shown here is derived from an EMBL/GenBank/DDBJ whole genome shotgun (WGS) entry which is preliminary data.</text>
</comment>
<dbReference type="InterPro" id="IPR004846">
    <property type="entry name" value="T2SS/T3SS_dom"/>
</dbReference>
<feature type="region of interest" description="Disordered" evidence="1">
    <location>
        <begin position="343"/>
        <end position="365"/>
    </location>
</feature>
<dbReference type="AlphaFoldDB" id="A0A644ZIW8"/>
<feature type="domain" description="Pilus formation protein N-terminal" evidence="3">
    <location>
        <begin position="29"/>
        <end position="93"/>
    </location>
</feature>
<dbReference type="GO" id="GO:0015627">
    <property type="term" value="C:type II protein secretion system complex"/>
    <property type="evidence" value="ECO:0007669"/>
    <property type="project" value="TreeGrafter"/>
</dbReference>
<dbReference type="Pfam" id="PF13629">
    <property type="entry name" value="T2SS-T3SS_pil_N"/>
    <property type="match status" value="1"/>
</dbReference>
<protein>
    <submittedName>
        <fullName evidence="4">Uncharacterized protein</fullName>
    </submittedName>
</protein>
<dbReference type="Pfam" id="PF00263">
    <property type="entry name" value="Secretin"/>
    <property type="match status" value="1"/>
</dbReference>
<evidence type="ECO:0000313" key="4">
    <source>
        <dbReference type="EMBL" id="MPM37724.1"/>
    </source>
</evidence>
<dbReference type="GO" id="GO:0009306">
    <property type="term" value="P:protein secretion"/>
    <property type="evidence" value="ECO:0007669"/>
    <property type="project" value="InterPro"/>
</dbReference>
<dbReference type="PRINTS" id="PR00811">
    <property type="entry name" value="BCTERIALGSPD"/>
</dbReference>
<dbReference type="InterPro" id="IPR050810">
    <property type="entry name" value="Bact_Secretion_Sys_Channel"/>
</dbReference>
<dbReference type="EMBL" id="VSSQ01008044">
    <property type="protein sequence ID" value="MPM37724.1"/>
    <property type="molecule type" value="Genomic_DNA"/>
</dbReference>
<evidence type="ECO:0000259" key="2">
    <source>
        <dbReference type="Pfam" id="PF00263"/>
    </source>
</evidence>
<dbReference type="InterPro" id="IPR001775">
    <property type="entry name" value="GspD/PilQ"/>
</dbReference>
<proteinExistence type="predicted"/>
<feature type="domain" description="Type II/III secretion system secretin-like" evidence="2">
    <location>
        <begin position="166"/>
        <end position="330"/>
    </location>
</feature>
<accession>A0A644ZIW8</accession>
<dbReference type="PANTHER" id="PTHR30332:SF17">
    <property type="entry name" value="TYPE IV PILIATION SYSTEM PROTEIN DR_0774-RELATED"/>
    <property type="match status" value="1"/>
</dbReference>